<dbReference type="InterPro" id="IPR014748">
    <property type="entry name" value="Enoyl-CoA_hydra_C"/>
</dbReference>
<dbReference type="InterPro" id="IPR029045">
    <property type="entry name" value="ClpP/crotonase-like_dom_sf"/>
</dbReference>
<evidence type="ECO:0000313" key="3">
    <source>
        <dbReference type="EMBL" id="MDQ1102926.1"/>
    </source>
</evidence>
<dbReference type="Pfam" id="PF00378">
    <property type="entry name" value="ECH_1"/>
    <property type="match status" value="1"/>
</dbReference>
<accession>A0AAJ1U1S3</accession>
<dbReference type="EMBL" id="JAUTAN010000001">
    <property type="protein sequence ID" value="MDQ1102926.1"/>
    <property type="molecule type" value="Genomic_DNA"/>
</dbReference>
<evidence type="ECO:0000256" key="1">
    <source>
        <dbReference type="ARBA" id="ARBA00005254"/>
    </source>
</evidence>
<comment type="caution">
    <text evidence="3">The sequence shown here is derived from an EMBL/GenBank/DDBJ whole genome shotgun (WGS) entry which is preliminary data.</text>
</comment>
<dbReference type="Gene3D" id="1.10.12.10">
    <property type="entry name" value="Lyase 2-enoyl-coa Hydratase, Chain A, domain 2"/>
    <property type="match status" value="1"/>
</dbReference>
<dbReference type="FunFam" id="1.10.12.10:FF:000001">
    <property type="entry name" value="Probable enoyl-CoA hydratase, mitochondrial"/>
    <property type="match status" value="1"/>
</dbReference>
<sequence>MRRSPRCRTPGCPLSAEWIVRAPGVEVDLDARGILTVTLDRPESYNALDAAMVESTAATLERAVGRDDVRVVVLTGRGKAFSSGAALAGDSPLDGFDDDAVHRANRLVRAVVRLDKPVVAAVNGVAAGVGASLALACDLQVTSSEASFAFTFTRIGLMPDGGSTATIAAAVGRARALRMVLLGERLPAADAHAAGLVSHLVPAEGFTEAVADLAATLAAGAPLAYAATKKAVNAATLRELEPALERENLGQLTLFRTADTAEGMTAFVEKRAPRFEGR</sequence>
<dbReference type="GO" id="GO:0004300">
    <property type="term" value="F:enoyl-CoA hydratase activity"/>
    <property type="evidence" value="ECO:0007669"/>
    <property type="project" value="UniProtKB-EC"/>
</dbReference>
<reference evidence="3" key="1">
    <citation type="submission" date="2023-07" db="EMBL/GenBank/DDBJ databases">
        <title>Functional and genomic diversity of the sorghum phyllosphere microbiome.</title>
        <authorList>
            <person name="Shade A."/>
        </authorList>
    </citation>
    <scope>NUCLEOTIDE SEQUENCE</scope>
    <source>
        <strain evidence="3">SORGH_AS_1067</strain>
    </source>
</reference>
<evidence type="ECO:0000313" key="4">
    <source>
        <dbReference type="Proteomes" id="UP001239215"/>
    </source>
</evidence>
<organism evidence="3 4">
    <name type="scientific">Nocardioides zeae</name>
    <dbReference type="NCBI Taxonomy" id="1457234"/>
    <lineage>
        <taxon>Bacteria</taxon>
        <taxon>Bacillati</taxon>
        <taxon>Actinomycetota</taxon>
        <taxon>Actinomycetes</taxon>
        <taxon>Propionibacteriales</taxon>
        <taxon>Nocardioidaceae</taxon>
        <taxon>Nocardioides</taxon>
    </lineage>
</organism>
<dbReference type="AlphaFoldDB" id="A0AAJ1U1S3"/>
<dbReference type="SUPFAM" id="SSF52096">
    <property type="entry name" value="ClpP/crotonase"/>
    <property type="match status" value="1"/>
</dbReference>
<comment type="similarity">
    <text evidence="1">Belongs to the enoyl-CoA hydratase/isomerase family.</text>
</comment>
<protein>
    <submittedName>
        <fullName evidence="3">Enoyl-CoA hydratase</fullName>
        <ecNumber evidence="3">4.2.1.17</ecNumber>
    </submittedName>
</protein>
<dbReference type="PANTHER" id="PTHR43459:SF1">
    <property type="entry name" value="EG:BACN32G11.4 PROTEIN"/>
    <property type="match status" value="1"/>
</dbReference>
<evidence type="ECO:0000256" key="2">
    <source>
        <dbReference type="ARBA" id="ARBA00023239"/>
    </source>
</evidence>
<dbReference type="PANTHER" id="PTHR43459">
    <property type="entry name" value="ENOYL-COA HYDRATASE"/>
    <property type="match status" value="1"/>
</dbReference>
<gene>
    <name evidence="3" type="ORF">QE405_000210</name>
</gene>
<dbReference type="CDD" id="cd06558">
    <property type="entry name" value="crotonase-like"/>
    <property type="match status" value="1"/>
</dbReference>
<dbReference type="Gene3D" id="3.90.226.10">
    <property type="entry name" value="2-enoyl-CoA Hydratase, Chain A, domain 1"/>
    <property type="match status" value="1"/>
</dbReference>
<name>A0AAJ1U1S3_9ACTN</name>
<dbReference type="Proteomes" id="UP001239215">
    <property type="component" value="Unassembled WGS sequence"/>
</dbReference>
<keyword evidence="2 3" id="KW-0456">Lyase</keyword>
<proteinExistence type="inferred from homology"/>
<dbReference type="InterPro" id="IPR001753">
    <property type="entry name" value="Enoyl-CoA_hydra/iso"/>
</dbReference>
<dbReference type="EC" id="4.2.1.17" evidence="3"/>